<dbReference type="OrthoDB" id="250329at2759"/>
<dbReference type="Gene3D" id="1.10.10.60">
    <property type="entry name" value="Homeodomain-like"/>
    <property type="match status" value="1"/>
</dbReference>
<keyword evidence="9 13" id="KW-0472">Membrane</keyword>
<evidence type="ECO:0000313" key="17">
    <source>
        <dbReference type="Proteomes" id="UP000777482"/>
    </source>
</evidence>
<evidence type="ECO:0000313" key="16">
    <source>
        <dbReference type="EMBL" id="KAG0665575.1"/>
    </source>
</evidence>
<evidence type="ECO:0000256" key="5">
    <source>
        <dbReference type="ARBA" id="ARBA00022692"/>
    </source>
</evidence>
<evidence type="ECO:0000256" key="7">
    <source>
        <dbReference type="ARBA" id="ARBA00023125"/>
    </source>
</evidence>
<dbReference type="SUPFAM" id="SSF46689">
    <property type="entry name" value="Homeodomain-like"/>
    <property type="match status" value="1"/>
</dbReference>
<keyword evidence="4" id="KW-0813">Transport</keyword>
<keyword evidence="6" id="KW-1133">Transmembrane helix</keyword>
<dbReference type="PROSITE" id="PS50920">
    <property type="entry name" value="SOLCAR"/>
    <property type="match status" value="2"/>
</dbReference>
<dbReference type="GO" id="GO:0006355">
    <property type="term" value="P:regulation of DNA-templated transcription"/>
    <property type="evidence" value="ECO:0007669"/>
    <property type="project" value="InterPro"/>
</dbReference>
<dbReference type="PANTHER" id="PTHR45758">
    <property type="entry name" value="MITOFERRIN-1-RELATED"/>
    <property type="match status" value="1"/>
</dbReference>
<comment type="similarity">
    <text evidence="2">Belongs to the TALE/M-ATYP homeobox family.</text>
</comment>
<dbReference type="Pfam" id="PF05920">
    <property type="entry name" value="Homeobox_KN"/>
    <property type="match status" value="1"/>
</dbReference>
<feature type="region of interest" description="Disordered" evidence="14">
    <location>
        <begin position="439"/>
        <end position="460"/>
    </location>
</feature>
<name>A0A9P6W6X3_RHOMI</name>
<dbReference type="InterPro" id="IPR023395">
    <property type="entry name" value="MCP_dom_sf"/>
</dbReference>
<feature type="domain" description="Homeobox" evidence="15">
    <location>
        <begin position="123"/>
        <end position="170"/>
    </location>
</feature>
<dbReference type="CDD" id="cd00086">
    <property type="entry name" value="homeodomain"/>
    <property type="match status" value="1"/>
</dbReference>
<dbReference type="GO" id="GO:0031966">
    <property type="term" value="C:mitochondrial membrane"/>
    <property type="evidence" value="ECO:0007669"/>
    <property type="project" value="UniProtKB-SubCell"/>
</dbReference>
<dbReference type="AlphaFoldDB" id="A0A9P6W6X3"/>
<keyword evidence="8" id="KW-0496">Mitochondrion</keyword>
<keyword evidence="11 12" id="KW-0539">Nucleus</keyword>
<evidence type="ECO:0000256" key="10">
    <source>
        <dbReference type="ARBA" id="ARBA00023155"/>
    </source>
</evidence>
<evidence type="ECO:0000259" key="15">
    <source>
        <dbReference type="PROSITE" id="PS50071"/>
    </source>
</evidence>
<dbReference type="GO" id="GO:0005634">
    <property type="term" value="C:nucleus"/>
    <property type="evidence" value="ECO:0007669"/>
    <property type="project" value="UniProtKB-SubCell"/>
</dbReference>
<dbReference type="Pfam" id="PF00153">
    <property type="entry name" value="Mito_carr"/>
    <property type="match status" value="2"/>
</dbReference>
<evidence type="ECO:0000256" key="3">
    <source>
        <dbReference type="ARBA" id="ARBA00006375"/>
    </source>
</evidence>
<keyword evidence="17" id="KW-1185">Reference proteome</keyword>
<dbReference type="InterPro" id="IPR009057">
    <property type="entry name" value="Homeodomain-like_sf"/>
</dbReference>
<dbReference type="InterPro" id="IPR018108">
    <property type="entry name" value="MCP_transmembrane"/>
</dbReference>
<evidence type="ECO:0000256" key="11">
    <source>
        <dbReference type="ARBA" id="ARBA00023242"/>
    </source>
</evidence>
<keyword evidence="10 12" id="KW-0371">Homeobox</keyword>
<dbReference type="PANTHER" id="PTHR45758:SF3">
    <property type="entry name" value="MITOCHONDRIAL SUBSTRATE CARRIER FAMILY PROTEIN E"/>
    <property type="match status" value="1"/>
</dbReference>
<evidence type="ECO:0000256" key="9">
    <source>
        <dbReference type="ARBA" id="ARBA00023136"/>
    </source>
</evidence>
<evidence type="ECO:0000256" key="1">
    <source>
        <dbReference type="ARBA" id="ARBA00004225"/>
    </source>
</evidence>
<dbReference type="PROSITE" id="PS50071">
    <property type="entry name" value="HOMEOBOX_2"/>
    <property type="match status" value="1"/>
</dbReference>
<feature type="repeat" description="Solcar" evidence="13">
    <location>
        <begin position="614"/>
        <end position="697"/>
    </location>
</feature>
<feature type="repeat" description="Solcar" evidence="13">
    <location>
        <begin position="724"/>
        <end position="809"/>
    </location>
</feature>
<comment type="subcellular location">
    <subcellularLocation>
        <location evidence="1">Mitochondrion membrane</location>
        <topology evidence="1">Multi-pass membrane protein</topology>
    </subcellularLocation>
    <subcellularLocation>
        <location evidence="12">Nucleus</location>
    </subcellularLocation>
</comment>
<protein>
    <recommendedName>
        <fullName evidence="15">Homeobox domain-containing protein</fullName>
    </recommendedName>
</protein>
<organism evidence="16 17">
    <name type="scientific">Rhodotorula mucilaginosa</name>
    <name type="common">Yeast</name>
    <name type="synonym">Rhodotorula rubra</name>
    <dbReference type="NCBI Taxonomy" id="5537"/>
    <lineage>
        <taxon>Eukaryota</taxon>
        <taxon>Fungi</taxon>
        <taxon>Dikarya</taxon>
        <taxon>Basidiomycota</taxon>
        <taxon>Pucciniomycotina</taxon>
        <taxon>Microbotryomycetes</taxon>
        <taxon>Sporidiobolales</taxon>
        <taxon>Sporidiobolaceae</taxon>
        <taxon>Rhodotorula</taxon>
    </lineage>
</organism>
<evidence type="ECO:0000256" key="14">
    <source>
        <dbReference type="SAM" id="MobiDB-lite"/>
    </source>
</evidence>
<reference evidence="16 17" key="1">
    <citation type="submission" date="2020-11" db="EMBL/GenBank/DDBJ databases">
        <title>Kefir isolates.</title>
        <authorList>
            <person name="Marcisauskas S."/>
            <person name="Kim Y."/>
            <person name="Blasche S."/>
        </authorList>
    </citation>
    <scope>NUCLEOTIDE SEQUENCE [LARGE SCALE GENOMIC DNA]</scope>
    <source>
        <strain evidence="16 17">KR</strain>
    </source>
</reference>
<dbReference type="GO" id="GO:0003677">
    <property type="term" value="F:DNA binding"/>
    <property type="evidence" value="ECO:0007669"/>
    <property type="project" value="UniProtKB-UniRule"/>
</dbReference>
<evidence type="ECO:0000256" key="4">
    <source>
        <dbReference type="ARBA" id="ARBA00022448"/>
    </source>
</evidence>
<dbReference type="InterPro" id="IPR008422">
    <property type="entry name" value="KN_HD"/>
</dbReference>
<evidence type="ECO:0000256" key="12">
    <source>
        <dbReference type="PROSITE-ProRule" id="PRU00108"/>
    </source>
</evidence>
<comment type="similarity">
    <text evidence="3">Belongs to the mitochondrial carrier (TC 2.A.29) family.</text>
</comment>
<evidence type="ECO:0000256" key="8">
    <source>
        <dbReference type="ARBA" id="ARBA00023128"/>
    </source>
</evidence>
<dbReference type="InterPro" id="IPR001356">
    <property type="entry name" value="HD"/>
</dbReference>
<evidence type="ECO:0000256" key="6">
    <source>
        <dbReference type="ARBA" id="ARBA00022989"/>
    </source>
</evidence>
<dbReference type="EMBL" id="PUHQ01000008">
    <property type="protein sequence ID" value="KAG0665575.1"/>
    <property type="molecule type" value="Genomic_DNA"/>
</dbReference>
<dbReference type="SUPFAM" id="SSF103506">
    <property type="entry name" value="Mitochondrial carrier"/>
    <property type="match status" value="1"/>
</dbReference>
<proteinExistence type="inferred from homology"/>
<feature type="region of interest" description="Disordered" evidence="14">
    <location>
        <begin position="251"/>
        <end position="315"/>
    </location>
</feature>
<evidence type="ECO:0000256" key="13">
    <source>
        <dbReference type="PROSITE-ProRule" id="PRU00282"/>
    </source>
</evidence>
<keyword evidence="5 13" id="KW-0812">Transmembrane</keyword>
<sequence>MSETAATDILVEMRRLEQAYCRYLVSDEGGEELLEETRLFFDASAAFLAAEHAPQEVRIQLRHFAQRVQIISSECSALAQQCSTIREDLALSTRNVIVGMTPSSVSTSGSEPEEEVEARFKPLRHWFLAHFDYPYPDENAYTFLGGQVPSMTRSQIATWFINARRRSGWTDFRRDFAEEDYYNFQRLLATIDEPQNATAKKRYDKVRLYFEPARKDVVSETILEVIKQGAPKDLPPQHTLARAVQRVKKRAARGVGARHDEEDELAPAVQGSWSPRRRNELPAAASSLSPAPPFNPIVDVHRNTTPSPGSNALPGLGLPRFPSAFVSPATSARSFSESSSSSLDSLVSYGSSDYAPQTVRMEHTMPFHGVPAISVPPNQQQPTSSSQTLGLPALHFPRMPPGPSTFSSPTRPHPYFCTLNELPTVPNFRGGLEPSLCRSLTSPYPTRGESPASSKRHSRRTYLSSATLMEVEESGPALIDPPARSYVEPWVVVASSASAVSARLFTHPREHFRYSGHTAIRSADLFELQSTPSGYEFRPQGTPFRRYENSSSGRNRLLCARTFRLPRNIRRSVATALSVDETLKLTPYTPRETASKRYFSEHFLPKDREIGILQQLPIFVAAGTAAELASGAIWTPLDVLKSRLQTGREGTSAVALTKKIIRDEGWMGLMRGYWVGTAIFIPNISVYWSVYESLKSRYIPGYSAVQSSSSTPRPEPVAAPGTIPITLRYTLCSVTACVIAACVTTPIEVVQARWQTSGGKIQGGVSEIVRQMWKTGGPMAFTRGLGIRIAYAIPANGISMTVYESVKRWKGLN</sequence>
<dbReference type="Gene3D" id="1.50.40.10">
    <property type="entry name" value="Mitochondrial carrier domain"/>
    <property type="match status" value="1"/>
</dbReference>
<evidence type="ECO:0000256" key="2">
    <source>
        <dbReference type="ARBA" id="ARBA00005800"/>
    </source>
</evidence>
<accession>A0A9P6W6X3</accession>
<keyword evidence="7 12" id="KW-0238">DNA-binding</keyword>
<gene>
    <name evidence="16" type="ORF">C6P46_006358</name>
</gene>
<comment type="caution">
    <text evidence="16">The sequence shown here is derived from an EMBL/GenBank/DDBJ whole genome shotgun (WGS) entry which is preliminary data.</text>
</comment>
<dbReference type="Proteomes" id="UP000777482">
    <property type="component" value="Unassembled WGS sequence"/>
</dbReference>
<feature type="DNA-binding region" description="Homeobox" evidence="12">
    <location>
        <begin position="125"/>
        <end position="171"/>
    </location>
</feature>
<dbReference type="GO" id="GO:0005381">
    <property type="term" value="F:iron ion transmembrane transporter activity"/>
    <property type="evidence" value="ECO:0007669"/>
    <property type="project" value="UniProtKB-ARBA"/>
</dbReference>